<dbReference type="Proteomes" id="UP000799754">
    <property type="component" value="Unassembled WGS sequence"/>
</dbReference>
<organism evidence="1 2">
    <name type="scientific">Macroventuria anomochaeta</name>
    <dbReference type="NCBI Taxonomy" id="301207"/>
    <lineage>
        <taxon>Eukaryota</taxon>
        <taxon>Fungi</taxon>
        <taxon>Dikarya</taxon>
        <taxon>Ascomycota</taxon>
        <taxon>Pezizomycotina</taxon>
        <taxon>Dothideomycetes</taxon>
        <taxon>Pleosporomycetidae</taxon>
        <taxon>Pleosporales</taxon>
        <taxon>Pleosporineae</taxon>
        <taxon>Didymellaceae</taxon>
        <taxon>Macroventuria</taxon>
    </lineage>
</organism>
<dbReference type="EMBL" id="MU006731">
    <property type="protein sequence ID" value="KAF2624408.1"/>
    <property type="molecule type" value="Genomic_DNA"/>
</dbReference>
<protein>
    <submittedName>
        <fullName evidence="1">Uncharacterized protein</fullName>
    </submittedName>
</protein>
<comment type="caution">
    <text evidence="1">The sequence shown here is derived from an EMBL/GenBank/DDBJ whole genome shotgun (WGS) entry which is preliminary data.</text>
</comment>
<reference evidence="1" key="1">
    <citation type="journal article" date="2020" name="Stud. Mycol.">
        <title>101 Dothideomycetes genomes: a test case for predicting lifestyles and emergence of pathogens.</title>
        <authorList>
            <person name="Haridas S."/>
            <person name="Albert R."/>
            <person name="Binder M."/>
            <person name="Bloem J."/>
            <person name="Labutti K."/>
            <person name="Salamov A."/>
            <person name="Andreopoulos B."/>
            <person name="Baker S."/>
            <person name="Barry K."/>
            <person name="Bills G."/>
            <person name="Bluhm B."/>
            <person name="Cannon C."/>
            <person name="Castanera R."/>
            <person name="Culley D."/>
            <person name="Daum C."/>
            <person name="Ezra D."/>
            <person name="Gonzalez J."/>
            <person name="Henrissat B."/>
            <person name="Kuo A."/>
            <person name="Liang C."/>
            <person name="Lipzen A."/>
            <person name="Lutzoni F."/>
            <person name="Magnuson J."/>
            <person name="Mondo S."/>
            <person name="Nolan M."/>
            <person name="Ohm R."/>
            <person name="Pangilinan J."/>
            <person name="Park H.-J."/>
            <person name="Ramirez L."/>
            <person name="Alfaro M."/>
            <person name="Sun H."/>
            <person name="Tritt A."/>
            <person name="Yoshinaga Y."/>
            <person name="Zwiers L.-H."/>
            <person name="Turgeon B."/>
            <person name="Goodwin S."/>
            <person name="Spatafora J."/>
            <person name="Crous P."/>
            <person name="Grigoriev I."/>
        </authorList>
    </citation>
    <scope>NUCLEOTIDE SEQUENCE</scope>
    <source>
        <strain evidence="1">CBS 525.71</strain>
    </source>
</reference>
<sequence length="392" mass="43172">MTNSNSARFIMNDRPVFRGISSVRQASPLRDELNPAYFLDPRDGIPEMIYTDATSTGAVHGSSDAGDEFNMRPRSISNLVARLTEASSGGRNYTEVDYTTSGIPDAPDYYQEAEADAASDQSSPMPLPISNLDMGERGYDRAPDTGEISSIDSNRVAFSDDGEGEGDTASFEELIDRISSSFSPPQSSPLEALCDIPVTEGPDQRHLDLGSALHQPDLGLNTHSFKPKHHYPPSTTAANTAEEYKPKTRKATFEQRRDRVLADTRREYPTSVTLDRTQSLEIRLYQVISTLLTPPPGYYNPLDNTYTLDLDWAMDVIGPLEFADSLLMRKVLHPGSVFCQQVAVDAGMPKRIAAWLSGSPSMQVHRFPAEIFRVARSPGVLAASHSGWAIHW</sequence>
<evidence type="ECO:0000313" key="2">
    <source>
        <dbReference type="Proteomes" id="UP000799754"/>
    </source>
</evidence>
<keyword evidence="2" id="KW-1185">Reference proteome</keyword>
<accession>A0ACB6RRI0</accession>
<gene>
    <name evidence="1" type="ORF">BU25DRAFT_476649</name>
</gene>
<evidence type="ECO:0000313" key="1">
    <source>
        <dbReference type="EMBL" id="KAF2624408.1"/>
    </source>
</evidence>
<proteinExistence type="predicted"/>
<name>A0ACB6RRI0_9PLEO</name>